<reference evidence="3 4" key="1">
    <citation type="submission" date="2019-11" db="EMBL/GenBank/DDBJ databases">
        <title>Whole-genome sequencing of Allorhizobium vitis.</title>
        <authorList>
            <person name="Gan H.M."/>
            <person name="Savka M.A."/>
        </authorList>
    </citation>
    <scope>NUCLEOTIDE SEQUENCE [LARGE SCALE GENOMIC DNA]</scope>
    <source>
        <strain evidence="2 4">RF2/1</strain>
        <strain evidence="1 3">T1/7</strain>
    </source>
</reference>
<evidence type="ECO:0000313" key="3">
    <source>
        <dbReference type="Proteomes" id="UP000179454"/>
    </source>
</evidence>
<comment type="caution">
    <text evidence="2">The sequence shown here is derived from an EMBL/GenBank/DDBJ whole genome shotgun (WGS) entry which is preliminary data.</text>
</comment>
<protein>
    <recommendedName>
        <fullName evidence="5">Transposase</fullName>
    </recommendedName>
</protein>
<sequence length="45" mass="5077">MRRHELSDEEWAVIGPGLSQIFSVNGMLTIGREIPLQLLRSVPMV</sequence>
<evidence type="ECO:0000313" key="4">
    <source>
        <dbReference type="Proteomes" id="UP000179536"/>
    </source>
</evidence>
<dbReference type="AlphaFoldDB" id="A0ABD6H382"/>
<dbReference type="Proteomes" id="UP000179454">
    <property type="component" value="Unassembled WGS sequence"/>
</dbReference>
<organism evidence="2 4">
    <name type="scientific">Agrobacterium vitis</name>
    <name type="common">Rhizobium vitis</name>
    <dbReference type="NCBI Taxonomy" id="373"/>
    <lineage>
        <taxon>Bacteria</taxon>
        <taxon>Pseudomonadati</taxon>
        <taxon>Pseudomonadota</taxon>
        <taxon>Alphaproteobacteria</taxon>
        <taxon>Hyphomicrobiales</taxon>
        <taxon>Rhizobiaceae</taxon>
        <taxon>Rhizobium/Agrobacterium group</taxon>
        <taxon>Agrobacterium</taxon>
    </lineage>
</organism>
<dbReference type="EMBL" id="MBFE02000003">
    <property type="protein sequence ID" value="MUO41288.1"/>
    <property type="molecule type" value="Genomic_DNA"/>
</dbReference>
<dbReference type="EMBL" id="MBFA02000002">
    <property type="protein sequence ID" value="MUP08892.1"/>
    <property type="molecule type" value="Genomic_DNA"/>
</dbReference>
<gene>
    <name evidence="2" type="ORF">BBK91_003255</name>
    <name evidence="1" type="ORF">BBL17_005735</name>
</gene>
<dbReference type="RefSeq" id="WP_156599473.1">
    <property type="nucleotide sequence ID" value="NZ_JAALXY010000026.1"/>
</dbReference>
<keyword evidence="3" id="KW-1185">Reference proteome</keyword>
<dbReference type="Proteomes" id="UP000179536">
    <property type="component" value="Unassembled WGS sequence"/>
</dbReference>
<proteinExistence type="predicted"/>
<evidence type="ECO:0008006" key="5">
    <source>
        <dbReference type="Google" id="ProtNLM"/>
    </source>
</evidence>
<evidence type="ECO:0000313" key="1">
    <source>
        <dbReference type="EMBL" id="MUO41288.1"/>
    </source>
</evidence>
<accession>A0ABD6H382</accession>
<evidence type="ECO:0000313" key="2">
    <source>
        <dbReference type="EMBL" id="MUP08892.1"/>
    </source>
</evidence>
<name>A0ABD6H382_AGRVI</name>